<dbReference type="InterPro" id="IPR013096">
    <property type="entry name" value="Cupin_2"/>
</dbReference>
<proteinExistence type="predicted"/>
<gene>
    <name evidence="4" type="primary">puuR</name>
    <name evidence="4" type="ORF">J3492_05940</name>
</gene>
<feature type="region of interest" description="Disordered" evidence="2">
    <location>
        <begin position="1"/>
        <end position="43"/>
    </location>
</feature>
<evidence type="ECO:0000256" key="1">
    <source>
        <dbReference type="ARBA" id="ARBA00023125"/>
    </source>
</evidence>
<dbReference type="PANTHER" id="PTHR46797:SF11">
    <property type="entry name" value="HTH-TYPE TRANSCRIPTIONAL REGULATOR PUUR"/>
    <property type="match status" value="1"/>
</dbReference>
<reference evidence="4 5" key="1">
    <citation type="submission" date="2021-03" db="EMBL/GenBank/DDBJ databases">
        <authorList>
            <person name="Shang D.-D."/>
            <person name="Du Z.-J."/>
            <person name="Chen G.-J."/>
        </authorList>
    </citation>
    <scope>NUCLEOTIDE SEQUENCE [LARGE SCALE GENOMIC DNA]</scope>
    <source>
        <strain evidence="4 5">F1192</strain>
    </source>
</reference>
<sequence>MVTTDADASDHTDSQDPDNRCLEGAEVSSDEGSETIADSAPISKKAELAEEDIGKKINQMRLDKGYSQRKLARMAGLTNTAISSIERNKVSPAINTLKAILQVLDSDLTTFFSDEWKERKPRVVVTPQDLLELSEPNSRVSLKQVYNCSTTKNLGFLIETYQPNSATEEKITHEGEEIGTVIEGKIVIRIEDSTYLLSKGDSYVIDTSHPHTFINPTDSITRIVSAHTPTTY</sequence>
<dbReference type="Proteomes" id="UP000664554">
    <property type="component" value="Unassembled WGS sequence"/>
</dbReference>
<evidence type="ECO:0000256" key="2">
    <source>
        <dbReference type="SAM" id="MobiDB-lite"/>
    </source>
</evidence>
<dbReference type="NCBIfam" id="NF007408">
    <property type="entry name" value="PRK09943.1"/>
    <property type="match status" value="1"/>
</dbReference>
<keyword evidence="1" id="KW-0238">DNA-binding</keyword>
<comment type="caution">
    <text evidence="4">The sequence shown here is derived from an EMBL/GenBank/DDBJ whole genome shotgun (WGS) entry which is preliminary data.</text>
</comment>
<dbReference type="SUPFAM" id="SSF51182">
    <property type="entry name" value="RmlC-like cupins"/>
    <property type="match status" value="1"/>
</dbReference>
<dbReference type="Pfam" id="PF07883">
    <property type="entry name" value="Cupin_2"/>
    <property type="match status" value="1"/>
</dbReference>
<dbReference type="InterPro" id="IPR001387">
    <property type="entry name" value="Cro/C1-type_HTH"/>
</dbReference>
<evidence type="ECO:0000313" key="5">
    <source>
        <dbReference type="Proteomes" id="UP000664554"/>
    </source>
</evidence>
<name>A0ABS3NMV5_9GAMM</name>
<dbReference type="InterPro" id="IPR011051">
    <property type="entry name" value="RmlC_Cupin_sf"/>
</dbReference>
<keyword evidence="5" id="KW-1185">Reference proteome</keyword>
<dbReference type="PROSITE" id="PS50943">
    <property type="entry name" value="HTH_CROC1"/>
    <property type="match status" value="1"/>
</dbReference>
<dbReference type="Pfam" id="PF01381">
    <property type="entry name" value="HTH_3"/>
    <property type="match status" value="1"/>
</dbReference>
<feature type="domain" description="HTH cro/C1-type" evidence="3">
    <location>
        <begin position="57"/>
        <end position="111"/>
    </location>
</feature>
<dbReference type="SUPFAM" id="SSF47413">
    <property type="entry name" value="lambda repressor-like DNA-binding domains"/>
    <property type="match status" value="1"/>
</dbReference>
<dbReference type="PANTHER" id="PTHR46797">
    <property type="entry name" value="HTH-TYPE TRANSCRIPTIONAL REGULATOR"/>
    <property type="match status" value="1"/>
</dbReference>
<accession>A0ABS3NMV5</accession>
<evidence type="ECO:0000259" key="3">
    <source>
        <dbReference type="PROSITE" id="PS50943"/>
    </source>
</evidence>
<dbReference type="EMBL" id="JAGBKM010000008">
    <property type="protein sequence ID" value="MBO1530752.1"/>
    <property type="molecule type" value="Genomic_DNA"/>
</dbReference>
<dbReference type="InterPro" id="IPR014710">
    <property type="entry name" value="RmlC-like_jellyroll"/>
</dbReference>
<protein>
    <submittedName>
        <fullName evidence="4">HTH-type transcriptional regulator PuuR</fullName>
    </submittedName>
</protein>
<evidence type="ECO:0000313" key="4">
    <source>
        <dbReference type="EMBL" id="MBO1530752.1"/>
    </source>
</evidence>
<dbReference type="CDD" id="cd02209">
    <property type="entry name" value="cupin_XRE_C"/>
    <property type="match status" value="1"/>
</dbReference>
<dbReference type="SMART" id="SM00530">
    <property type="entry name" value="HTH_XRE"/>
    <property type="match status" value="1"/>
</dbReference>
<dbReference type="InterPro" id="IPR010982">
    <property type="entry name" value="Lambda_DNA-bd_dom_sf"/>
</dbReference>
<organism evidence="4 5">
    <name type="scientific">Psychrobacter coccoides</name>
    <dbReference type="NCBI Taxonomy" id="2818440"/>
    <lineage>
        <taxon>Bacteria</taxon>
        <taxon>Pseudomonadati</taxon>
        <taxon>Pseudomonadota</taxon>
        <taxon>Gammaproteobacteria</taxon>
        <taxon>Moraxellales</taxon>
        <taxon>Moraxellaceae</taxon>
        <taxon>Psychrobacter</taxon>
    </lineage>
</organism>
<dbReference type="Gene3D" id="1.10.260.40">
    <property type="entry name" value="lambda repressor-like DNA-binding domains"/>
    <property type="match status" value="1"/>
</dbReference>
<dbReference type="CDD" id="cd00093">
    <property type="entry name" value="HTH_XRE"/>
    <property type="match status" value="1"/>
</dbReference>
<dbReference type="InterPro" id="IPR050807">
    <property type="entry name" value="TransReg_Diox_bact_type"/>
</dbReference>
<dbReference type="Gene3D" id="2.60.120.10">
    <property type="entry name" value="Jelly Rolls"/>
    <property type="match status" value="1"/>
</dbReference>
<feature type="compositionally biased region" description="Basic and acidic residues" evidence="2">
    <location>
        <begin position="8"/>
        <end position="23"/>
    </location>
</feature>